<evidence type="ECO:0000313" key="2">
    <source>
        <dbReference type="EMBL" id="HIQ61503.1"/>
    </source>
</evidence>
<evidence type="ECO:0000313" key="3">
    <source>
        <dbReference type="Proteomes" id="UP000886879"/>
    </source>
</evidence>
<feature type="domain" description="DUF5655" evidence="1">
    <location>
        <begin position="14"/>
        <end position="121"/>
    </location>
</feature>
<accession>A0A9D1CHP6</accession>
<dbReference type="InterPro" id="IPR043714">
    <property type="entry name" value="DUF5655"/>
</dbReference>
<reference evidence="2" key="2">
    <citation type="journal article" date="2021" name="PeerJ">
        <title>Extensive microbial diversity within the chicken gut microbiome revealed by metagenomics and culture.</title>
        <authorList>
            <person name="Gilroy R."/>
            <person name="Ravi A."/>
            <person name="Getino M."/>
            <person name="Pursley I."/>
            <person name="Horton D.L."/>
            <person name="Alikhan N.F."/>
            <person name="Baker D."/>
            <person name="Gharbi K."/>
            <person name="Hall N."/>
            <person name="Watson M."/>
            <person name="Adriaenssens E.M."/>
            <person name="Foster-Nyarko E."/>
            <person name="Jarju S."/>
            <person name="Secka A."/>
            <person name="Antonio M."/>
            <person name="Oren A."/>
            <person name="Chaudhuri R.R."/>
            <person name="La Ragione R."/>
            <person name="Hildebrand F."/>
            <person name="Pallen M.J."/>
        </authorList>
    </citation>
    <scope>NUCLEOTIDE SEQUENCE</scope>
    <source>
        <strain evidence="2">ChiGjej2B2-12916</strain>
    </source>
</reference>
<evidence type="ECO:0000259" key="1">
    <source>
        <dbReference type="Pfam" id="PF18899"/>
    </source>
</evidence>
<organism evidence="2 3">
    <name type="scientific">Candidatus Enterenecus faecium</name>
    <dbReference type="NCBI Taxonomy" id="2840780"/>
    <lineage>
        <taxon>Bacteria</taxon>
        <taxon>Bacillati</taxon>
        <taxon>Bacillota</taxon>
        <taxon>Clostridia</taxon>
        <taxon>Eubacteriales</taxon>
        <taxon>Candidatus Enterenecus</taxon>
    </lineage>
</organism>
<dbReference type="EMBL" id="DVFO01000087">
    <property type="protein sequence ID" value="HIQ61503.1"/>
    <property type="molecule type" value="Genomic_DNA"/>
</dbReference>
<comment type="caution">
    <text evidence="2">The sequence shown here is derived from an EMBL/GenBank/DDBJ whole genome shotgun (WGS) entry which is preliminary data.</text>
</comment>
<dbReference type="AlphaFoldDB" id="A0A9D1CHP6"/>
<name>A0A9D1CHP6_9FIRM</name>
<proteinExistence type="predicted"/>
<dbReference type="Proteomes" id="UP000886879">
    <property type="component" value="Unassembled WGS sequence"/>
</dbReference>
<protein>
    <recommendedName>
        <fullName evidence="1">DUF5655 domain-containing protein</fullName>
    </recommendedName>
</protein>
<reference evidence="2" key="1">
    <citation type="submission" date="2020-10" db="EMBL/GenBank/DDBJ databases">
        <authorList>
            <person name="Gilroy R."/>
        </authorList>
    </citation>
    <scope>NUCLEOTIDE SEQUENCE</scope>
    <source>
        <strain evidence="2">ChiGjej2B2-12916</strain>
    </source>
</reference>
<dbReference type="Pfam" id="PF18899">
    <property type="entry name" value="DUF5655"/>
    <property type="match status" value="1"/>
</dbReference>
<gene>
    <name evidence="2" type="ORF">IAD31_07940</name>
</gene>
<sequence length="124" mass="14604">MSNDELLFFTSMPQMLPLYTALRDQLDQLHPDVTAKVGKTQISLRNRYVFATVSLPWRKVKGWPEEYLLLSFGLSYRKEHPRIALAVEPYPNRWTHHVLLTCLDDLDETVMGWVEEAYQFSMEK</sequence>